<comment type="caution">
    <text evidence="7">The sequence shown here is derived from an EMBL/GenBank/DDBJ whole genome shotgun (WGS) entry which is preliminary data.</text>
</comment>
<comment type="subcellular location">
    <subcellularLocation>
        <location evidence="1">Membrane</location>
        <topology evidence="1">Multi-pass membrane protein</topology>
    </subcellularLocation>
</comment>
<dbReference type="Proteomes" id="UP001628220">
    <property type="component" value="Unassembled WGS sequence"/>
</dbReference>
<accession>A0ABQ0E0R6</accession>
<feature type="transmembrane region" description="Helical" evidence="5">
    <location>
        <begin position="100"/>
        <end position="120"/>
    </location>
</feature>
<dbReference type="RefSeq" id="WP_411915074.1">
    <property type="nucleotide sequence ID" value="NZ_BAAFSF010000001.1"/>
</dbReference>
<dbReference type="InterPro" id="IPR022764">
    <property type="entry name" value="Peptidase_S54_rhomboid_dom"/>
</dbReference>
<feature type="transmembrane region" description="Helical" evidence="5">
    <location>
        <begin position="72"/>
        <end position="88"/>
    </location>
</feature>
<dbReference type="Gene3D" id="1.20.1540.10">
    <property type="entry name" value="Rhomboid-like"/>
    <property type="match status" value="1"/>
</dbReference>
<feature type="transmembrane region" description="Helical" evidence="5">
    <location>
        <begin position="140"/>
        <end position="166"/>
    </location>
</feature>
<evidence type="ECO:0000256" key="5">
    <source>
        <dbReference type="SAM" id="Phobius"/>
    </source>
</evidence>
<dbReference type="SMART" id="SM01160">
    <property type="entry name" value="DUF1751"/>
    <property type="match status" value="1"/>
</dbReference>
<evidence type="ECO:0000313" key="8">
    <source>
        <dbReference type="Proteomes" id="UP001628220"/>
    </source>
</evidence>
<dbReference type="GO" id="GO:0008233">
    <property type="term" value="F:peptidase activity"/>
    <property type="evidence" value="ECO:0007669"/>
    <property type="project" value="UniProtKB-KW"/>
</dbReference>
<keyword evidence="7" id="KW-0645">Protease</keyword>
<organism evidence="7 8">
    <name type="scientific">Porphyromonas miyakawae</name>
    <dbReference type="NCBI Taxonomy" id="3137470"/>
    <lineage>
        <taxon>Bacteria</taxon>
        <taxon>Pseudomonadati</taxon>
        <taxon>Bacteroidota</taxon>
        <taxon>Bacteroidia</taxon>
        <taxon>Bacteroidales</taxon>
        <taxon>Porphyromonadaceae</taxon>
        <taxon>Porphyromonas</taxon>
    </lineage>
</organism>
<proteinExistence type="predicted"/>
<dbReference type="PANTHER" id="PTHR43066">
    <property type="entry name" value="RHOMBOID-RELATED PROTEIN"/>
    <property type="match status" value="1"/>
</dbReference>
<evidence type="ECO:0000256" key="4">
    <source>
        <dbReference type="ARBA" id="ARBA00023136"/>
    </source>
</evidence>
<keyword evidence="7" id="KW-0378">Hydrolase</keyword>
<evidence type="ECO:0000256" key="3">
    <source>
        <dbReference type="ARBA" id="ARBA00022989"/>
    </source>
</evidence>
<evidence type="ECO:0000256" key="2">
    <source>
        <dbReference type="ARBA" id="ARBA00022692"/>
    </source>
</evidence>
<keyword evidence="3 5" id="KW-1133">Transmembrane helix</keyword>
<feature type="transmembrane region" description="Helical" evidence="5">
    <location>
        <begin position="21"/>
        <end position="40"/>
    </location>
</feature>
<sequence>MERRYRRNSILATLPPATLNLIIINGLVWLAELVFLRFGYNLIDLLGMHYFEAPNFSFWQLITYAFLHDDSSISHLFFNMFALFMFGGQIERLWGSRRFLIFYGVCALTAALTQQIVWYFGLHEMALLSGGYATEQYVTVGASGAIFGLLLAFGMLFPNAAIFIFFIPIPIKAKYFVVFYGLIELLLGIKGMASGVAHFAHVGGMIGGLILVLLWRKKGKISGPYN</sequence>
<dbReference type="PANTHER" id="PTHR43066:SF11">
    <property type="entry name" value="PEPTIDASE S54 RHOMBOID DOMAIN-CONTAINING PROTEIN"/>
    <property type="match status" value="1"/>
</dbReference>
<feature type="transmembrane region" description="Helical" evidence="5">
    <location>
        <begin position="195"/>
        <end position="215"/>
    </location>
</feature>
<evidence type="ECO:0000256" key="1">
    <source>
        <dbReference type="ARBA" id="ARBA00004141"/>
    </source>
</evidence>
<keyword evidence="4 5" id="KW-0472">Membrane</keyword>
<dbReference type="EMBL" id="BAAFSF010000001">
    <property type="protein sequence ID" value="GAB1251261.1"/>
    <property type="molecule type" value="Genomic_DNA"/>
</dbReference>
<dbReference type="SUPFAM" id="SSF144091">
    <property type="entry name" value="Rhomboid-like"/>
    <property type="match status" value="1"/>
</dbReference>
<gene>
    <name evidence="7" type="ORF">Tsumi_03650</name>
</gene>
<keyword evidence="8" id="KW-1185">Reference proteome</keyword>
<evidence type="ECO:0000313" key="7">
    <source>
        <dbReference type="EMBL" id="GAB1251261.1"/>
    </source>
</evidence>
<dbReference type="Pfam" id="PF01694">
    <property type="entry name" value="Rhomboid"/>
    <property type="match status" value="1"/>
</dbReference>
<reference evidence="7 8" key="1">
    <citation type="journal article" date="2025" name="Int. J. Syst. Evol. Microbiol.">
        <title>Desulfovibrio falkowii sp. nov., Porphyromonas miyakawae sp. nov., Mediterraneibacter flintii sp. nov. and Owariibacterium komagatae gen. nov., sp. nov., isolated from human faeces.</title>
        <authorList>
            <person name="Hamaguchi T."/>
            <person name="Ohara M."/>
            <person name="Hisatomi A."/>
            <person name="Sekiguchi K."/>
            <person name="Takeda J.I."/>
            <person name="Ueyama J."/>
            <person name="Ito M."/>
            <person name="Nishiwaki H."/>
            <person name="Ogi T."/>
            <person name="Hirayama M."/>
            <person name="Ohkuma M."/>
            <person name="Sakamoto M."/>
            <person name="Ohno K."/>
        </authorList>
    </citation>
    <scope>NUCLEOTIDE SEQUENCE [LARGE SCALE GENOMIC DNA]</scope>
    <source>
        <strain evidence="7 8">13CB11C</strain>
    </source>
</reference>
<protein>
    <submittedName>
        <fullName evidence="7">Rhomboid family intramembrane serine protease</fullName>
    </submittedName>
</protein>
<dbReference type="GO" id="GO:0006508">
    <property type="term" value="P:proteolysis"/>
    <property type="evidence" value="ECO:0007669"/>
    <property type="project" value="UniProtKB-KW"/>
</dbReference>
<feature type="domain" description="Peptidase S54 rhomboid" evidence="6">
    <location>
        <begin position="57"/>
        <end position="215"/>
    </location>
</feature>
<evidence type="ECO:0000259" key="6">
    <source>
        <dbReference type="Pfam" id="PF01694"/>
    </source>
</evidence>
<dbReference type="InterPro" id="IPR035952">
    <property type="entry name" value="Rhomboid-like_sf"/>
</dbReference>
<keyword evidence="2 5" id="KW-0812">Transmembrane</keyword>
<name>A0ABQ0E0R6_9PORP</name>